<reference evidence="3" key="1">
    <citation type="submission" date="2022-06" db="EMBL/GenBank/DDBJ databases">
        <title>Complete genome sequences of two strains of the flax pathogen Septoria linicola.</title>
        <authorList>
            <person name="Lapalu N."/>
            <person name="Simon A."/>
            <person name="Demenou B."/>
            <person name="Paumier D."/>
            <person name="Guillot M.-P."/>
            <person name="Gout L."/>
            <person name="Valade R."/>
        </authorList>
    </citation>
    <scope>NUCLEOTIDE SEQUENCE</scope>
    <source>
        <strain evidence="3">SE15195</strain>
    </source>
</reference>
<dbReference type="NCBIfam" id="NF041278">
    <property type="entry name" value="CmcJ_NvfI_EfuI"/>
    <property type="match status" value="1"/>
</dbReference>
<dbReference type="EMBL" id="CP099428">
    <property type="protein sequence ID" value="USW58806.1"/>
    <property type="molecule type" value="Genomic_DNA"/>
</dbReference>
<gene>
    <name evidence="3" type="ORF">Slin15195_G121250</name>
</gene>
<evidence type="ECO:0000313" key="3">
    <source>
        <dbReference type="EMBL" id="USW58806.1"/>
    </source>
</evidence>
<comment type="similarity">
    <text evidence="2">Belongs to the asaB hydroxylase/desaturase family.</text>
</comment>
<organism evidence="3 4">
    <name type="scientific">Septoria linicola</name>
    <dbReference type="NCBI Taxonomy" id="215465"/>
    <lineage>
        <taxon>Eukaryota</taxon>
        <taxon>Fungi</taxon>
        <taxon>Dikarya</taxon>
        <taxon>Ascomycota</taxon>
        <taxon>Pezizomycotina</taxon>
        <taxon>Dothideomycetes</taxon>
        <taxon>Dothideomycetidae</taxon>
        <taxon>Mycosphaerellales</taxon>
        <taxon>Mycosphaerellaceae</taxon>
        <taxon>Septoria</taxon>
    </lineage>
</organism>
<keyword evidence="1" id="KW-0560">Oxidoreductase</keyword>
<protein>
    <submittedName>
        <fullName evidence="3">Hydroxylase/desaturase AsaB</fullName>
    </submittedName>
</protein>
<dbReference type="AlphaFoldDB" id="A0A9Q9B846"/>
<accession>A0A9Q9B846</accession>
<dbReference type="Proteomes" id="UP001056384">
    <property type="component" value="Chromosome 11"/>
</dbReference>
<dbReference type="InterPro" id="IPR044053">
    <property type="entry name" value="AsaB-like"/>
</dbReference>
<dbReference type="PANTHER" id="PTHR34598">
    <property type="entry name" value="BLL6449 PROTEIN"/>
    <property type="match status" value="1"/>
</dbReference>
<evidence type="ECO:0000313" key="4">
    <source>
        <dbReference type="Proteomes" id="UP001056384"/>
    </source>
</evidence>
<dbReference type="PANTHER" id="PTHR34598:SF3">
    <property type="entry name" value="OXIDOREDUCTASE AN1597"/>
    <property type="match status" value="1"/>
</dbReference>
<keyword evidence="4" id="KW-1185">Reference proteome</keyword>
<sequence>MFRLDTHGFQYVNNSSVLTPEDTDSHGKIREVYYEECVELLKTITGASRVHVMGHVCRRQNWDKFLLRSDQESRRYGEDTNSNIGQGYTHYSYEGAKTRLDFNLPQEAEKLSRKRWAIINIWRPIYPVTRENLALADARSSRDDELRPVIAKCRRPDDAEKLSPITRAAYNRNDVETWSLAPPSTPDQHKWYYCSELNHSDALLLKIFDSSEEEGVARRTPRTAFTCSEDYGDQRQSIEVRSLVFWDD</sequence>
<name>A0A9Q9B846_9PEZI</name>
<evidence type="ECO:0000256" key="2">
    <source>
        <dbReference type="ARBA" id="ARBA00023604"/>
    </source>
</evidence>
<evidence type="ECO:0000256" key="1">
    <source>
        <dbReference type="ARBA" id="ARBA00023002"/>
    </source>
</evidence>
<dbReference type="GO" id="GO:0016491">
    <property type="term" value="F:oxidoreductase activity"/>
    <property type="evidence" value="ECO:0007669"/>
    <property type="project" value="UniProtKB-KW"/>
</dbReference>
<proteinExistence type="inferred from homology"/>